<dbReference type="GO" id="GO:0016887">
    <property type="term" value="F:ATP hydrolysis activity"/>
    <property type="evidence" value="ECO:0007669"/>
    <property type="project" value="InterPro"/>
</dbReference>
<protein>
    <recommendedName>
        <fullName evidence="3">Origin recognition complex subunit 4</fullName>
    </recommendedName>
</protein>
<evidence type="ECO:0000256" key="6">
    <source>
        <dbReference type="ARBA" id="ARBA00023242"/>
    </source>
</evidence>
<organism evidence="8 9">
    <name type="scientific">Acaulospora morrowiae</name>
    <dbReference type="NCBI Taxonomy" id="94023"/>
    <lineage>
        <taxon>Eukaryota</taxon>
        <taxon>Fungi</taxon>
        <taxon>Fungi incertae sedis</taxon>
        <taxon>Mucoromycota</taxon>
        <taxon>Glomeromycotina</taxon>
        <taxon>Glomeromycetes</taxon>
        <taxon>Diversisporales</taxon>
        <taxon>Acaulosporaceae</taxon>
        <taxon>Acaulospora</taxon>
    </lineage>
</organism>
<accession>A0A9N9EVX0</accession>
<dbReference type="EMBL" id="CAJVPV010014937">
    <property type="protein sequence ID" value="CAG8689010.1"/>
    <property type="molecule type" value="Genomic_DNA"/>
</dbReference>
<dbReference type="PANTHER" id="PTHR12087:SF0">
    <property type="entry name" value="ORIGIN RECOGNITION COMPLEX SUBUNIT 4"/>
    <property type="match status" value="1"/>
</dbReference>
<feature type="non-terminal residue" evidence="8">
    <location>
        <position position="440"/>
    </location>
</feature>
<dbReference type="GO" id="GO:0005664">
    <property type="term" value="C:nuclear origin of replication recognition complex"/>
    <property type="evidence" value="ECO:0007669"/>
    <property type="project" value="TreeGrafter"/>
</dbReference>
<reference evidence="8" key="1">
    <citation type="submission" date="2021-06" db="EMBL/GenBank/DDBJ databases">
        <authorList>
            <person name="Kallberg Y."/>
            <person name="Tangrot J."/>
            <person name="Rosling A."/>
        </authorList>
    </citation>
    <scope>NUCLEOTIDE SEQUENCE</scope>
    <source>
        <strain evidence="8">CL551</strain>
    </source>
</reference>
<evidence type="ECO:0000256" key="1">
    <source>
        <dbReference type="ARBA" id="ARBA00004123"/>
    </source>
</evidence>
<dbReference type="InterPro" id="IPR032705">
    <property type="entry name" value="ORC4_C"/>
</dbReference>
<dbReference type="InterPro" id="IPR027417">
    <property type="entry name" value="P-loop_NTPase"/>
</dbReference>
<dbReference type="GO" id="GO:0006270">
    <property type="term" value="P:DNA replication initiation"/>
    <property type="evidence" value="ECO:0007669"/>
    <property type="project" value="TreeGrafter"/>
</dbReference>
<dbReference type="SUPFAM" id="SSF52540">
    <property type="entry name" value="P-loop containing nucleoside triphosphate hydrolases"/>
    <property type="match status" value="1"/>
</dbReference>
<dbReference type="Proteomes" id="UP000789342">
    <property type="component" value="Unassembled WGS sequence"/>
</dbReference>
<name>A0A9N9EVX0_9GLOM</name>
<dbReference type="InterPro" id="IPR049945">
    <property type="entry name" value="AAA_22"/>
</dbReference>
<comment type="similarity">
    <text evidence="2">Belongs to the ORC4 family.</text>
</comment>
<dbReference type="InterPro" id="IPR016527">
    <property type="entry name" value="ORC4"/>
</dbReference>
<gene>
    <name evidence="8" type="ORF">AMORRO_LOCUS11560</name>
</gene>
<proteinExistence type="inferred from homology"/>
<dbReference type="AlphaFoldDB" id="A0A9N9EVX0"/>
<evidence type="ECO:0000313" key="8">
    <source>
        <dbReference type="EMBL" id="CAG8689010.1"/>
    </source>
</evidence>
<keyword evidence="9" id="KW-1185">Reference proteome</keyword>
<comment type="caution">
    <text evidence="8">The sequence shown here is derived from an EMBL/GenBank/DDBJ whole genome shotgun (WGS) entry which is preliminary data.</text>
</comment>
<dbReference type="OrthoDB" id="343623at2759"/>
<evidence type="ECO:0000313" key="9">
    <source>
        <dbReference type="Proteomes" id="UP000789342"/>
    </source>
</evidence>
<feature type="domain" description="AAA+ ATPase" evidence="7">
    <location>
        <begin position="70"/>
        <end position="221"/>
    </location>
</feature>
<dbReference type="Pfam" id="PF14629">
    <property type="entry name" value="ORC4_C"/>
    <property type="match status" value="1"/>
</dbReference>
<dbReference type="GO" id="GO:0003688">
    <property type="term" value="F:DNA replication origin binding"/>
    <property type="evidence" value="ECO:0007669"/>
    <property type="project" value="TreeGrafter"/>
</dbReference>
<evidence type="ECO:0000256" key="5">
    <source>
        <dbReference type="ARBA" id="ARBA00023125"/>
    </source>
</evidence>
<dbReference type="SMART" id="SM00382">
    <property type="entry name" value="AAA"/>
    <property type="match status" value="1"/>
</dbReference>
<dbReference type="Gene3D" id="3.40.50.300">
    <property type="entry name" value="P-loop containing nucleotide triphosphate hydrolases"/>
    <property type="match status" value="1"/>
</dbReference>
<evidence type="ECO:0000256" key="2">
    <source>
        <dbReference type="ARBA" id="ARBA00005334"/>
    </source>
</evidence>
<dbReference type="InterPro" id="IPR003593">
    <property type="entry name" value="AAA+_ATPase"/>
</dbReference>
<comment type="subcellular location">
    <subcellularLocation>
        <location evidence="1">Nucleus</location>
    </subcellularLocation>
</comment>
<evidence type="ECO:0000256" key="3">
    <source>
        <dbReference type="ARBA" id="ARBA00019083"/>
    </source>
</evidence>
<evidence type="ECO:0000259" key="7">
    <source>
        <dbReference type="SMART" id="SM00382"/>
    </source>
</evidence>
<dbReference type="Pfam" id="PF13401">
    <property type="entry name" value="AAA_22"/>
    <property type="match status" value="1"/>
</dbReference>
<sequence>FKNIFRQNDEDMDVIMEEGGRAFPTSVIEKTREVLKERLSGHAIPDVLVGLEEQYGEFFDLLNRNVSLGESNTCILIGPPGCGKTTLLKKALKSLEGIHGDDFVCVYVNGLFHTSDLMVRQQIACQLGQQIKGFRSDGDAYNLLKSGTSNNKSIFLIIYNFDAFAKHCSQSFVYNIFNIATSKNCPISVIGITRNVNVFNELAQNVLSRNSHCHIDIDRPESIDRFSEVIKVILRLDEDVIGDAEYCRMFNENVEDLLEEESFKTIVHQIFNASTDFIRFFCKICFIPVGKLTADAPFLSLDDFKQSLLEHSTNINQILTGLTQNQIWLLLAINSLFFRDCQVFNFIMVYEEYRNYMKAYTRKSGSNFRMKICKEHVALAEYEFLQLRGFLKRIDEGKHQPKQYRMMKSLILPEQIKEVVITNPRCSSAMKDWVIRGLTD</sequence>
<keyword evidence="6" id="KW-0539">Nucleus</keyword>
<evidence type="ECO:0000256" key="4">
    <source>
        <dbReference type="ARBA" id="ARBA00022705"/>
    </source>
</evidence>
<dbReference type="PANTHER" id="PTHR12087">
    <property type="entry name" value="ORIGIN RECOGNITION COMPLEX SUBUNIT 4"/>
    <property type="match status" value="1"/>
</dbReference>
<keyword evidence="4" id="KW-0235">DNA replication</keyword>
<keyword evidence="5" id="KW-0238">DNA-binding</keyword>